<evidence type="ECO:0008006" key="5">
    <source>
        <dbReference type="Google" id="ProtNLM"/>
    </source>
</evidence>
<dbReference type="EMBL" id="CP030941">
    <property type="protein sequence ID" value="UUP16488.1"/>
    <property type="molecule type" value="Genomic_DNA"/>
</dbReference>
<protein>
    <recommendedName>
        <fullName evidence="5">PepSY domain-containing protein</fullName>
    </recommendedName>
</protein>
<accession>A0ABY5MGZ0</accession>
<organism evidence="3 4">
    <name type="scientific">Nitratireductor thuwali</name>
    <dbReference type="NCBI Taxonomy" id="2267699"/>
    <lineage>
        <taxon>Bacteria</taxon>
        <taxon>Pseudomonadati</taxon>
        <taxon>Pseudomonadota</taxon>
        <taxon>Alphaproteobacteria</taxon>
        <taxon>Hyphomicrobiales</taxon>
        <taxon>Phyllobacteriaceae</taxon>
        <taxon>Nitratireductor</taxon>
    </lineage>
</organism>
<feature type="chain" id="PRO_5045189396" description="PepSY domain-containing protein" evidence="2">
    <location>
        <begin position="22"/>
        <end position="355"/>
    </location>
</feature>
<gene>
    <name evidence="3" type="ORF">NTH_00935</name>
</gene>
<evidence type="ECO:0000313" key="3">
    <source>
        <dbReference type="EMBL" id="UUP16488.1"/>
    </source>
</evidence>
<evidence type="ECO:0000256" key="2">
    <source>
        <dbReference type="SAM" id="SignalP"/>
    </source>
</evidence>
<feature type="compositionally biased region" description="Basic and acidic residues" evidence="1">
    <location>
        <begin position="159"/>
        <end position="175"/>
    </location>
</feature>
<keyword evidence="4" id="KW-1185">Reference proteome</keyword>
<sequence>MKHAVVAGLGMLALSTGLAPAQEGEAPSDCRQRIEGVADKIPDLRNNPDAAAEMGLREEQLQAALAALDAARIVAFDSGRCDTMVEAAEAMLERSEETLSTTPDGPARDAMGDPPVNPTPTPGEGTERQAAANGDSGAGIGEERWEPLPSPTDESLENWAERVRSAREAERRESRAASAEENGAQSIPDELRGGEERKGRESRTAERQRAQPPESRREREILDRSAVRRTLERAERALPTADFETYAYGLDDGQRVFEFAGIERESGRRVEVDVTAGGSIQEIEETIPLEVVPSDVRQAVREVVGRFRVERTERSLRPRGEIFYEFDGRIATGRPLSIEIRSDGAKLMIEERSRG</sequence>
<keyword evidence="2" id="KW-0732">Signal</keyword>
<feature type="region of interest" description="Disordered" evidence="1">
    <location>
        <begin position="93"/>
        <end position="223"/>
    </location>
</feature>
<evidence type="ECO:0000313" key="4">
    <source>
        <dbReference type="Proteomes" id="UP001342418"/>
    </source>
</evidence>
<feature type="compositionally biased region" description="Basic and acidic residues" evidence="1">
    <location>
        <begin position="189"/>
        <end position="223"/>
    </location>
</feature>
<evidence type="ECO:0000256" key="1">
    <source>
        <dbReference type="SAM" id="MobiDB-lite"/>
    </source>
</evidence>
<dbReference type="RefSeq" id="WP_338528906.1">
    <property type="nucleotide sequence ID" value="NZ_CP030941.1"/>
</dbReference>
<dbReference type="Proteomes" id="UP001342418">
    <property type="component" value="Chromosome"/>
</dbReference>
<feature type="signal peptide" evidence="2">
    <location>
        <begin position="1"/>
        <end position="21"/>
    </location>
</feature>
<proteinExistence type="predicted"/>
<reference evidence="3 4" key="1">
    <citation type="submission" date="2018-07" db="EMBL/GenBank/DDBJ databases">
        <title>Genome sequence of Nitratireductor thuwali#1536.</title>
        <authorList>
            <person name="Michoud G."/>
            <person name="Merlino G."/>
            <person name="Sefrji F.O."/>
            <person name="Daffonchio D."/>
        </authorList>
    </citation>
    <scope>NUCLEOTIDE SEQUENCE [LARGE SCALE GENOMIC DNA]</scope>
    <source>
        <strain evidence="4">Nit1536</strain>
    </source>
</reference>
<name>A0ABY5MGZ0_9HYPH</name>